<feature type="transmembrane region" description="Helical" evidence="7">
    <location>
        <begin position="81"/>
        <end position="99"/>
    </location>
</feature>
<feature type="transmembrane region" description="Helical" evidence="7">
    <location>
        <begin position="172"/>
        <end position="194"/>
    </location>
</feature>
<feature type="non-terminal residue" evidence="9">
    <location>
        <position position="225"/>
    </location>
</feature>
<dbReference type="PANTHER" id="PTHR23515">
    <property type="entry name" value="HIGH-AFFINITY NITRATE TRANSPORTER 2.3"/>
    <property type="match status" value="1"/>
</dbReference>
<gene>
    <name evidence="9" type="ORF">EKL98_15520</name>
</gene>
<dbReference type="PROSITE" id="PS50850">
    <property type="entry name" value="MFS"/>
    <property type="match status" value="1"/>
</dbReference>
<proteinExistence type="inferred from homology"/>
<feature type="transmembrane region" description="Helical" evidence="7">
    <location>
        <begin position="141"/>
        <end position="160"/>
    </location>
</feature>
<evidence type="ECO:0000256" key="4">
    <source>
        <dbReference type="ARBA" id="ARBA00022989"/>
    </source>
</evidence>
<accession>A0A3S0NVU1</accession>
<reference evidence="9 10" key="1">
    <citation type="submission" date="2018-12" db="EMBL/GenBank/DDBJ databases">
        <title>Flavobacterium sp. nov., isolated from glacier ice.</title>
        <authorList>
            <person name="Liu Q."/>
            <person name="Xin Y.-H."/>
        </authorList>
    </citation>
    <scope>NUCLEOTIDE SEQUENCE [LARGE SCALE GENOMIC DNA]</scope>
    <source>
        <strain evidence="9 10">RB1N8</strain>
    </source>
</reference>
<keyword evidence="6 7" id="KW-0472">Membrane</keyword>
<evidence type="ECO:0000259" key="8">
    <source>
        <dbReference type="PROSITE" id="PS50850"/>
    </source>
</evidence>
<feature type="transmembrane region" description="Helical" evidence="7">
    <location>
        <begin position="105"/>
        <end position="129"/>
    </location>
</feature>
<evidence type="ECO:0000313" key="10">
    <source>
        <dbReference type="Proteomes" id="UP000280825"/>
    </source>
</evidence>
<feature type="transmembrane region" description="Helical" evidence="7">
    <location>
        <begin position="12"/>
        <end position="39"/>
    </location>
</feature>
<dbReference type="SUPFAM" id="SSF103473">
    <property type="entry name" value="MFS general substrate transporter"/>
    <property type="match status" value="1"/>
</dbReference>
<feature type="domain" description="Major facilitator superfamily (MFS) profile" evidence="8">
    <location>
        <begin position="12"/>
        <end position="225"/>
    </location>
</feature>
<dbReference type="AlphaFoldDB" id="A0A3S0NVU1"/>
<evidence type="ECO:0000256" key="5">
    <source>
        <dbReference type="ARBA" id="ARBA00023063"/>
    </source>
</evidence>
<feature type="transmembrane region" description="Helical" evidence="7">
    <location>
        <begin position="51"/>
        <end position="69"/>
    </location>
</feature>
<dbReference type="InterPro" id="IPR020846">
    <property type="entry name" value="MFS_dom"/>
</dbReference>
<comment type="subcellular location">
    <subcellularLocation>
        <location evidence="1">Membrane</location>
        <topology evidence="1">Multi-pass membrane protein</topology>
    </subcellularLocation>
</comment>
<dbReference type="InterPro" id="IPR036259">
    <property type="entry name" value="MFS_trans_sf"/>
</dbReference>
<dbReference type="Gene3D" id="1.20.1250.20">
    <property type="entry name" value="MFS general substrate transporter like domains"/>
    <property type="match status" value="1"/>
</dbReference>
<evidence type="ECO:0000256" key="7">
    <source>
        <dbReference type="SAM" id="Phobius"/>
    </source>
</evidence>
<dbReference type="Proteomes" id="UP000280825">
    <property type="component" value="Unassembled WGS sequence"/>
</dbReference>
<organism evidence="9 10">
    <name type="scientific">Flavobacterium bomense</name>
    <dbReference type="NCBI Taxonomy" id="2497483"/>
    <lineage>
        <taxon>Bacteria</taxon>
        <taxon>Pseudomonadati</taxon>
        <taxon>Bacteroidota</taxon>
        <taxon>Flavobacteriia</taxon>
        <taxon>Flavobacteriales</taxon>
        <taxon>Flavobacteriaceae</taxon>
        <taxon>Flavobacterium</taxon>
    </lineage>
</organism>
<dbReference type="RefSeq" id="WP_126563104.1">
    <property type="nucleotide sequence ID" value="NZ_RYDJ01000062.1"/>
</dbReference>
<sequence>MTTTNSLSQSHRILFLNTLAFTVCFACWTLNGVLVTFLVDNGIFKWSVVQVGWLLGIPILTGSIMRLPIGMLTDKYGGKYVFSFLLLLCSIPLFLLPLADSFFMFAVLSFLFGMVGTSFAVGIGFTSIWYPKEWQGRSLGIFGMGNAGAAITTFMAPSLLNEFSIDDPQNGWKLLPVIYGVALLVIGMLFLIFAKNKKLENNTKTVSQMLGSLKSVRVWRFGAYY</sequence>
<protein>
    <submittedName>
        <fullName evidence="9">MFS transporter</fullName>
    </submittedName>
</protein>
<keyword evidence="5" id="KW-0534">Nitrate assimilation</keyword>
<evidence type="ECO:0000256" key="1">
    <source>
        <dbReference type="ARBA" id="ARBA00004141"/>
    </source>
</evidence>
<keyword evidence="3 7" id="KW-0812">Transmembrane</keyword>
<dbReference type="EMBL" id="RYDJ01000062">
    <property type="protein sequence ID" value="RTY99521.1"/>
    <property type="molecule type" value="Genomic_DNA"/>
</dbReference>
<dbReference type="InterPro" id="IPR011701">
    <property type="entry name" value="MFS"/>
</dbReference>
<comment type="caution">
    <text evidence="9">The sequence shown here is derived from an EMBL/GenBank/DDBJ whole genome shotgun (WGS) entry which is preliminary data.</text>
</comment>
<comment type="similarity">
    <text evidence="2">Belongs to the major facilitator superfamily. Nitrate/nitrite porter (TC 2.A.1.8) family.</text>
</comment>
<evidence type="ECO:0000256" key="3">
    <source>
        <dbReference type="ARBA" id="ARBA00022692"/>
    </source>
</evidence>
<dbReference type="InterPro" id="IPR044772">
    <property type="entry name" value="NO3_transporter"/>
</dbReference>
<dbReference type="GO" id="GO:0015112">
    <property type="term" value="F:nitrate transmembrane transporter activity"/>
    <property type="evidence" value="ECO:0007669"/>
    <property type="project" value="InterPro"/>
</dbReference>
<dbReference type="GO" id="GO:0016020">
    <property type="term" value="C:membrane"/>
    <property type="evidence" value="ECO:0007669"/>
    <property type="project" value="UniProtKB-SubCell"/>
</dbReference>
<keyword evidence="10" id="KW-1185">Reference proteome</keyword>
<evidence type="ECO:0000256" key="6">
    <source>
        <dbReference type="ARBA" id="ARBA00023136"/>
    </source>
</evidence>
<name>A0A3S0NVU1_9FLAO</name>
<dbReference type="Pfam" id="PF07690">
    <property type="entry name" value="MFS_1"/>
    <property type="match status" value="1"/>
</dbReference>
<evidence type="ECO:0000256" key="2">
    <source>
        <dbReference type="ARBA" id="ARBA00008432"/>
    </source>
</evidence>
<dbReference type="GO" id="GO:0042128">
    <property type="term" value="P:nitrate assimilation"/>
    <property type="evidence" value="ECO:0007669"/>
    <property type="project" value="UniProtKB-KW"/>
</dbReference>
<evidence type="ECO:0000313" key="9">
    <source>
        <dbReference type="EMBL" id="RTY99521.1"/>
    </source>
</evidence>
<keyword evidence="4 7" id="KW-1133">Transmembrane helix</keyword>